<gene>
    <name evidence="1" type="ORF">EZS28_007782</name>
</gene>
<evidence type="ECO:0000313" key="1">
    <source>
        <dbReference type="EMBL" id="KAA6396688.1"/>
    </source>
</evidence>
<accession>A0A5J4WPD1</accession>
<sequence>MKYTLDPLGLIQMNGEVLAQTSLTNSGYTNALIQYISTAGGCGFKNDSRLYDVLQHIQNFFYMLQQGRNQYTYNGKFLIPSQPALIKSSNEQLEEQGGSEEIDSLLTMSELDDIMKIANRTKQTLQNIFMDKTNQSPWLLW</sequence>
<dbReference type="AlphaFoldDB" id="A0A5J4WPD1"/>
<comment type="caution">
    <text evidence="1">The sequence shown here is derived from an EMBL/GenBank/DDBJ whole genome shotgun (WGS) entry which is preliminary data.</text>
</comment>
<dbReference type="Proteomes" id="UP000324800">
    <property type="component" value="Unassembled WGS sequence"/>
</dbReference>
<evidence type="ECO:0000313" key="2">
    <source>
        <dbReference type="Proteomes" id="UP000324800"/>
    </source>
</evidence>
<reference evidence="1 2" key="1">
    <citation type="submission" date="2019-03" db="EMBL/GenBank/DDBJ databases">
        <title>Single cell metagenomics reveals metabolic interactions within the superorganism composed of flagellate Streblomastix strix and complex community of Bacteroidetes bacteria on its surface.</title>
        <authorList>
            <person name="Treitli S.C."/>
            <person name="Kolisko M."/>
            <person name="Husnik F."/>
            <person name="Keeling P."/>
            <person name="Hampl V."/>
        </authorList>
    </citation>
    <scope>NUCLEOTIDE SEQUENCE [LARGE SCALE GENOMIC DNA]</scope>
    <source>
        <strain evidence="1">ST1C</strain>
    </source>
</reference>
<protein>
    <submittedName>
        <fullName evidence="1">Uncharacterized protein</fullName>
    </submittedName>
</protein>
<name>A0A5J4WPD1_9EUKA</name>
<dbReference type="EMBL" id="SNRW01001363">
    <property type="protein sequence ID" value="KAA6396688.1"/>
    <property type="molecule type" value="Genomic_DNA"/>
</dbReference>
<proteinExistence type="predicted"/>
<organism evidence="1 2">
    <name type="scientific">Streblomastix strix</name>
    <dbReference type="NCBI Taxonomy" id="222440"/>
    <lineage>
        <taxon>Eukaryota</taxon>
        <taxon>Metamonada</taxon>
        <taxon>Preaxostyla</taxon>
        <taxon>Oxymonadida</taxon>
        <taxon>Streblomastigidae</taxon>
        <taxon>Streblomastix</taxon>
    </lineage>
</organism>